<evidence type="ECO:0000313" key="3">
    <source>
        <dbReference type="EMBL" id="KAK8067575.1"/>
    </source>
</evidence>
<evidence type="ECO:0000259" key="2">
    <source>
        <dbReference type="PROSITE" id="PS50048"/>
    </source>
</evidence>
<dbReference type="InterPro" id="IPR001138">
    <property type="entry name" value="Zn2Cys6_DnaBD"/>
</dbReference>
<name>A0ABR1V8Q0_9PEZI</name>
<sequence>MVGVPRSGRCLTCAKRKVKCDEAWPTCGACKRSKKVCPGPPSSKLKFVHNGHHTVATYNEDEDAAATDTTQAGDQVSNANINPQGLGSLVETKLTKAEDGRSFRRLRLKPAHPSPRLVRLGDGDRSAAQLISVIRACPDTGFDVCLGSALDSLHMMGRCMSHNSPVLQDAVGAMVASWTNLRRGLRHEHVLDAPSYFKSISSINEALNKESKEGKISLETYAAFNYDLLSVTNSAKHAAGLAAIMVMRGPPQSHDTIDLLLGLQNFMVLTPEIVGELLGRLEASITELRALDAEMILPDMRVGNIRLVPSPPTGRDGETPGGHSTPFKEHYEFSGWNVSTIFRLHAFCLVAMNRMLNDVYHFIGRDPASFECKTNDDEARRFSRRIWLSHEHAMRHWPLGSTQTKANMILAYEAGDAVERAYVLQGLRDLNRHRTPAGTSVDDVWTDPMVLYAGRQVTGRNPI</sequence>
<dbReference type="InterPro" id="IPR053178">
    <property type="entry name" value="Osmoadaptation_assoc"/>
</dbReference>
<organism evidence="3 4">
    <name type="scientific">Apiospora saccharicola</name>
    <dbReference type="NCBI Taxonomy" id="335842"/>
    <lineage>
        <taxon>Eukaryota</taxon>
        <taxon>Fungi</taxon>
        <taxon>Dikarya</taxon>
        <taxon>Ascomycota</taxon>
        <taxon>Pezizomycotina</taxon>
        <taxon>Sordariomycetes</taxon>
        <taxon>Xylariomycetidae</taxon>
        <taxon>Amphisphaeriales</taxon>
        <taxon>Apiosporaceae</taxon>
        <taxon>Apiospora</taxon>
    </lineage>
</organism>
<dbReference type="InterPro" id="IPR036864">
    <property type="entry name" value="Zn2-C6_fun-type_DNA-bd_sf"/>
</dbReference>
<dbReference type="SMART" id="SM00066">
    <property type="entry name" value="GAL4"/>
    <property type="match status" value="1"/>
</dbReference>
<accession>A0ABR1V8Q0</accession>
<evidence type="ECO:0000313" key="4">
    <source>
        <dbReference type="Proteomes" id="UP001446871"/>
    </source>
</evidence>
<dbReference type="Proteomes" id="UP001446871">
    <property type="component" value="Unassembled WGS sequence"/>
</dbReference>
<dbReference type="Gene3D" id="4.10.240.10">
    <property type="entry name" value="Zn(2)-C6 fungal-type DNA-binding domain"/>
    <property type="match status" value="1"/>
</dbReference>
<comment type="caution">
    <text evidence="3">The sequence shown here is derived from an EMBL/GenBank/DDBJ whole genome shotgun (WGS) entry which is preliminary data.</text>
</comment>
<gene>
    <name evidence="3" type="ORF">PG996_006687</name>
</gene>
<dbReference type="CDD" id="cd00067">
    <property type="entry name" value="GAL4"/>
    <property type="match status" value="1"/>
</dbReference>
<dbReference type="SUPFAM" id="SSF57701">
    <property type="entry name" value="Zn2/Cys6 DNA-binding domain"/>
    <property type="match status" value="1"/>
</dbReference>
<keyword evidence="4" id="KW-1185">Reference proteome</keyword>
<feature type="domain" description="Zn(2)-C6 fungal-type" evidence="2">
    <location>
        <begin position="9"/>
        <end position="37"/>
    </location>
</feature>
<keyword evidence="1" id="KW-0539">Nucleus</keyword>
<dbReference type="PROSITE" id="PS50048">
    <property type="entry name" value="ZN2_CY6_FUNGAL_2"/>
    <property type="match status" value="1"/>
</dbReference>
<evidence type="ECO:0000256" key="1">
    <source>
        <dbReference type="ARBA" id="ARBA00023242"/>
    </source>
</evidence>
<dbReference type="EMBL" id="JAQQWM010000004">
    <property type="protein sequence ID" value="KAK8067575.1"/>
    <property type="molecule type" value="Genomic_DNA"/>
</dbReference>
<reference evidence="3 4" key="1">
    <citation type="submission" date="2023-01" db="EMBL/GenBank/DDBJ databases">
        <title>Analysis of 21 Apiospora genomes using comparative genomics revels a genus with tremendous synthesis potential of carbohydrate active enzymes and secondary metabolites.</title>
        <authorList>
            <person name="Sorensen T."/>
        </authorList>
    </citation>
    <scope>NUCLEOTIDE SEQUENCE [LARGE SCALE GENOMIC DNA]</scope>
    <source>
        <strain evidence="3 4">CBS 83171</strain>
    </source>
</reference>
<proteinExistence type="predicted"/>
<protein>
    <submittedName>
        <fullName evidence="3">Cysteine-binding protein FliY</fullName>
    </submittedName>
</protein>
<dbReference type="PANTHER" id="PTHR38111">
    <property type="entry name" value="ZN(2)-C6 FUNGAL-TYPE DOMAIN-CONTAINING PROTEIN-RELATED"/>
    <property type="match status" value="1"/>
</dbReference>